<dbReference type="AlphaFoldDB" id="A0A0F9EEN7"/>
<evidence type="ECO:0000313" key="1">
    <source>
        <dbReference type="EMBL" id="KKL72553.1"/>
    </source>
</evidence>
<reference evidence="1" key="1">
    <citation type="journal article" date="2015" name="Nature">
        <title>Complex archaea that bridge the gap between prokaryotes and eukaryotes.</title>
        <authorList>
            <person name="Spang A."/>
            <person name="Saw J.H."/>
            <person name="Jorgensen S.L."/>
            <person name="Zaremba-Niedzwiedzka K."/>
            <person name="Martijn J."/>
            <person name="Lind A.E."/>
            <person name="van Eijk R."/>
            <person name="Schleper C."/>
            <person name="Guy L."/>
            <person name="Ettema T.J."/>
        </authorList>
    </citation>
    <scope>NUCLEOTIDE SEQUENCE</scope>
</reference>
<accession>A0A0F9EEN7</accession>
<dbReference type="EMBL" id="LAZR01025237">
    <property type="protein sequence ID" value="KKL72553.1"/>
    <property type="molecule type" value="Genomic_DNA"/>
</dbReference>
<comment type="caution">
    <text evidence="1">The sequence shown here is derived from an EMBL/GenBank/DDBJ whole genome shotgun (WGS) entry which is preliminary data.</text>
</comment>
<gene>
    <name evidence="1" type="ORF">LCGC14_2083760</name>
</gene>
<sequence length="115" mass="13126">MSSPILLSLKSDSLNQKSGLVGSHMVEPPFSLISHKRIILTCKGKSIKRGKKGKGGGKQMKYIVKLAKYKNKLRVHIPIKLVREQDFKKYKYVVMEKFGPDNIVMRGYKDGEKFE</sequence>
<organism evidence="1">
    <name type="scientific">marine sediment metagenome</name>
    <dbReference type="NCBI Taxonomy" id="412755"/>
    <lineage>
        <taxon>unclassified sequences</taxon>
        <taxon>metagenomes</taxon>
        <taxon>ecological metagenomes</taxon>
    </lineage>
</organism>
<protein>
    <submittedName>
        <fullName evidence="1">Uncharacterized protein</fullName>
    </submittedName>
</protein>
<proteinExistence type="predicted"/>
<name>A0A0F9EEN7_9ZZZZ</name>